<dbReference type="AlphaFoldDB" id="A0A6A5T3B5"/>
<evidence type="ECO:0000313" key="3">
    <source>
        <dbReference type="Proteomes" id="UP000800038"/>
    </source>
</evidence>
<keyword evidence="3" id="KW-1185">Reference proteome</keyword>
<accession>A0A6A5T3B5</accession>
<sequence>MDLAETTIEALPSTVRRQGFCSGFYSSSSRQRMHVEVSDLISHTIDSISSSSSSDIPSQSYTTSKHLTIAPTNAMQCEVLQAIFRRADAPNHALRKRCSKRVQEVEGPNASKTTEELPISVSNNHRYSFNHPDPQSSMHHRTKHSGVCPAKNANIS</sequence>
<dbReference type="Proteomes" id="UP000800038">
    <property type="component" value="Unassembled WGS sequence"/>
</dbReference>
<evidence type="ECO:0000256" key="1">
    <source>
        <dbReference type="SAM" id="MobiDB-lite"/>
    </source>
</evidence>
<name>A0A6A5T3B5_9PLEO</name>
<evidence type="ECO:0000313" key="2">
    <source>
        <dbReference type="EMBL" id="KAF1947093.1"/>
    </source>
</evidence>
<dbReference type="EMBL" id="ML976000">
    <property type="protein sequence ID" value="KAF1947093.1"/>
    <property type="molecule type" value="Genomic_DNA"/>
</dbReference>
<feature type="region of interest" description="Disordered" evidence="1">
    <location>
        <begin position="133"/>
        <end position="156"/>
    </location>
</feature>
<proteinExistence type="predicted"/>
<protein>
    <submittedName>
        <fullName evidence="2">Uncharacterized protein</fullName>
    </submittedName>
</protein>
<reference evidence="2" key="1">
    <citation type="journal article" date="2020" name="Stud. Mycol.">
        <title>101 Dothideomycetes genomes: a test case for predicting lifestyles and emergence of pathogens.</title>
        <authorList>
            <person name="Haridas S."/>
            <person name="Albert R."/>
            <person name="Binder M."/>
            <person name="Bloem J."/>
            <person name="Labutti K."/>
            <person name="Salamov A."/>
            <person name="Andreopoulos B."/>
            <person name="Baker S."/>
            <person name="Barry K."/>
            <person name="Bills G."/>
            <person name="Bluhm B."/>
            <person name="Cannon C."/>
            <person name="Castanera R."/>
            <person name="Culley D."/>
            <person name="Daum C."/>
            <person name="Ezra D."/>
            <person name="Gonzalez J."/>
            <person name="Henrissat B."/>
            <person name="Kuo A."/>
            <person name="Liang C."/>
            <person name="Lipzen A."/>
            <person name="Lutzoni F."/>
            <person name="Magnuson J."/>
            <person name="Mondo S."/>
            <person name="Nolan M."/>
            <person name="Ohm R."/>
            <person name="Pangilinan J."/>
            <person name="Park H.-J."/>
            <person name="Ramirez L."/>
            <person name="Alfaro M."/>
            <person name="Sun H."/>
            <person name="Tritt A."/>
            <person name="Yoshinaga Y."/>
            <person name="Zwiers L.-H."/>
            <person name="Turgeon B."/>
            <person name="Goodwin S."/>
            <person name="Spatafora J."/>
            <person name="Crous P."/>
            <person name="Grigoriev I."/>
        </authorList>
    </citation>
    <scope>NUCLEOTIDE SEQUENCE</scope>
    <source>
        <strain evidence="2">CBS 161.51</strain>
    </source>
</reference>
<gene>
    <name evidence="2" type="ORF">EJ02DRAFT_173469</name>
</gene>
<organism evidence="2 3">
    <name type="scientific">Clathrospora elynae</name>
    <dbReference type="NCBI Taxonomy" id="706981"/>
    <lineage>
        <taxon>Eukaryota</taxon>
        <taxon>Fungi</taxon>
        <taxon>Dikarya</taxon>
        <taxon>Ascomycota</taxon>
        <taxon>Pezizomycotina</taxon>
        <taxon>Dothideomycetes</taxon>
        <taxon>Pleosporomycetidae</taxon>
        <taxon>Pleosporales</taxon>
        <taxon>Diademaceae</taxon>
        <taxon>Clathrospora</taxon>
    </lineage>
</organism>